<reference evidence="2 3" key="1">
    <citation type="submission" date="2014-11" db="EMBL/GenBank/DDBJ databases">
        <title>Genetic blueprint of the zoonotic pathogen Toxocara canis.</title>
        <authorList>
            <person name="Zhu X.-Q."/>
            <person name="Korhonen P.K."/>
            <person name="Cai H."/>
            <person name="Young N.D."/>
            <person name="Nejsum P."/>
            <person name="von Samson-Himmelstjerna G."/>
            <person name="Boag P.R."/>
            <person name="Tan P."/>
            <person name="Li Q."/>
            <person name="Min J."/>
            <person name="Yang Y."/>
            <person name="Wang X."/>
            <person name="Fang X."/>
            <person name="Hall R.S."/>
            <person name="Hofmann A."/>
            <person name="Sternberg P.W."/>
            <person name="Jex A.R."/>
            <person name="Gasser R.B."/>
        </authorList>
    </citation>
    <scope>NUCLEOTIDE SEQUENCE [LARGE SCALE GENOMIC DNA]</scope>
    <source>
        <strain evidence="2">PN_DK_2014</strain>
    </source>
</reference>
<feature type="region of interest" description="Disordered" evidence="1">
    <location>
        <begin position="373"/>
        <end position="402"/>
    </location>
</feature>
<name>A0A0B2US30_TOXCA</name>
<accession>A0A0B2US30</accession>
<feature type="region of interest" description="Disordered" evidence="1">
    <location>
        <begin position="79"/>
        <end position="113"/>
    </location>
</feature>
<feature type="region of interest" description="Disordered" evidence="1">
    <location>
        <begin position="17"/>
        <end position="64"/>
    </location>
</feature>
<keyword evidence="3" id="KW-1185">Reference proteome</keyword>
<feature type="region of interest" description="Disordered" evidence="1">
    <location>
        <begin position="421"/>
        <end position="463"/>
    </location>
</feature>
<proteinExistence type="predicted"/>
<organism evidence="2 3">
    <name type="scientific">Toxocara canis</name>
    <name type="common">Canine roundworm</name>
    <dbReference type="NCBI Taxonomy" id="6265"/>
    <lineage>
        <taxon>Eukaryota</taxon>
        <taxon>Metazoa</taxon>
        <taxon>Ecdysozoa</taxon>
        <taxon>Nematoda</taxon>
        <taxon>Chromadorea</taxon>
        <taxon>Rhabditida</taxon>
        <taxon>Spirurina</taxon>
        <taxon>Ascaridomorpha</taxon>
        <taxon>Ascaridoidea</taxon>
        <taxon>Toxocaridae</taxon>
        <taxon>Toxocara</taxon>
    </lineage>
</organism>
<feature type="compositionally biased region" description="Acidic residues" evidence="1">
    <location>
        <begin position="102"/>
        <end position="113"/>
    </location>
</feature>
<gene>
    <name evidence="2" type="ORF">Tcan_02748</name>
</gene>
<feature type="region of interest" description="Disordered" evidence="1">
    <location>
        <begin position="754"/>
        <end position="778"/>
    </location>
</feature>
<dbReference type="EMBL" id="JPKZ01003957">
    <property type="protein sequence ID" value="KHN72059.1"/>
    <property type="molecule type" value="Genomic_DNA"/>
</dbReference>
<dbReference type="AlphaFoldDB" id="A0A0B2US30"/>
<evidence type="ECO:0000256" key="1">
    <source>
        <dbReference type="SAM" id="MobiDB-lite"/>
    </source>
</evidence>
<feature type="compositionally biased region" description="Basic and acidic residues" evidence="1">
    <location>
        <begin position="377"/>
        <end position="401"/>
    </location>
</feature>
<comment type="caution">
    <text evidence="2">The sequence shown here is derived from an EMBL/GenBank/DDBJ whole genome shotgun (WGS) entry which is preliminary data.</text>
</comment>
<protein>
    <submittedName>
        <fullName evidence="2">Uncharacterized protein</fullName>
    </submittedName>
</protein>
<evidence type="ECO:0000313" key="3">
    <source>
        <dbReference type="Proteomes" id="UP000031036"/>
    </source>
</evidence>
<dbReference type="Proteomes" id="UP000031036">
    <property type="component" value="Unassembled WGS sequence"/>
</dbReference>
<feature type="compositionally biased region" description="Polar residues" evidence="1">
    <location>
        <begin position="425"/>
        <end position="435"/>
    </location>
</feature>
<dbReference type="OrthoDB" id="5873696at2759"/>
<feature type="compositionally biased region" description="Acidic residues" evidence="1">
    <location>
        <begin position="48"/>
        <end position="59"/>
    </location>
</feature>
<sequence length="990" mass="110945">MHRAFEACEDDIQPLRFTPKCGPRCRGELLSPSHSPPMNNYHRRDSSTDDDDEEDEGDFEPFSIRNRVRKSISAHAKLGATSLKRHAHTAGQCKESGREKDDSEEDSESDSDAEFAVHPCLRGLIKSRSAYSFKSVLVKKSPEAVTIDPLIASFKGFDLSKMAISRVDSFHEELEPPVANFSGEVFERWPAPDEQPEYKRNKYETKATERQMSSDTLEGIVDSEENEEQANGRIKASACWSAPANIVVRRGDDILQRDSDCPSPDSPLNYCWSAPEFLGDTDEEDVEESIIIEEDAKVGQKWPFKRSASYELIKTLYSDYDEPRRPNFLEFDDPCLDVGLKTFQSADDETVISRLVPLAANEKFGSLEMYDATPSPQREEEVHFLDESPDADDHQGLRGEEDSSQIDFIDSADEAGFTADEVTFDNGQRSGSSLYSEEPIETEPRTRTMHASKSTSHLDRRFSERERIDVSRPRSPFFGQQNPANVDDAVRFARSLSRSDRRMYSSISYHDGMREINNRSLIDYDIIIQNHYNRCSSPGCRKYASEHLTARTLSVPTSSDDEDEEQWLGLRASQTNSVLEILGNRSNGVTSDPSNVLNGLCLQPEELLNDERIDELNNARSEPIRSVEGSLSVEVKNLNACEQVNEPCKEDVLNSSEDGVRDSSEKEILDLSEGKIINSAQEKEGLPPVPNGTSPLAPIRHELLSHEPAYSSNKLTTSQRRPSCLGYEACESAWFSRNTDSSASSRCPSAVELNEPEAELSPSKQIPSTAVTGNDNSTSLPNKYTTKIVDAVVPPKQRTNIIDISALTCSASALFCACDCTNEVNISKSSMKRNIKSDVLSTSNDFLYNSIDAARITLMNSKSTPIRKSATSAGFHGVSAIIPKQRTKRRMLPICPNLIERDLIYDAYGSGLHSSASWCEPGLRRDEYDHYMEQIREVEKLWVQKTMKRVSPPSLSPEVAADCEERSTCGSDERQHRFAFKCDFCFLRFL</sequence>
<feature type="compositionally biased region" description="Polar residues" evidence="1">
    <location>
        <begin position="762"/>
        <end position="778"/>
    </location>
</feature>
<evidence type="ECO:0000313" key="2">
    <source>
        <dbReference type="EMBL" id="KHN72059.1"/>
    </source>
</evidence>